<protein>
    <submittedName>
        <fullName evidence="2">Uncharacterized protein</fullName>
    </submittedName>
</protein>
<evidence type="ECO:0000256" key="1">
    <source>
        <dbReference type="SAM" id="MobiDB-lite"/>
    </source>
</evidence>
<comment type="caution">
    <text evidence="2">The sequence shown here is derived from an EMBL/GenBank/DDBJ whole genome shotgun (WGS) entry which is preliminary data.</text>
</comment>
<keyword evidence="3" id="KW-1185">Reference proteome</keyword>
<organism evidence="2 3">
    <name type="scientific">Saguinus oedipus</name>
    <name type="common">Cotton-top tamarin</name>
    <name type="synonym">Oedipomidas oedipus</name>
    <dbReference type="NCBI Taxonomy" id="9490"/>
    <lineage>
        <taxon>Eukaryota</taxon>
        <taxon>Metazoa</taxon>
        <taxon>Chordata</taxon>
        <taxon>Craniata</taxon>
        <taxon>Vertebrata</taxon>
        <taxon>Euteleostomi</taxon>
        <taxon>Mammalia</taxon>
        <taxon>Eutheria</taxon>
        <taxon>Euarchontoglires</taxon>
        <taxon>Primates</taxon>
        <taxon>Haplorrhini</taxon>
        <taxon>Platyrrhini</taxon>
        <taxon>Cebidae</taxon>
        <taxon>Callitrichinae</taxon>
        <taxon>Saguinus</taxon>
    </lineage>
</organism>
<gene>
    <name evidence="2" type="ORF">P7K49_024869</name>
</gene>
<evidence type="ECO:0000313" key="2">
    <source>
        <dbReference type="EMBL" id="KAK2095835.1"/>
    </source>
</evidence>
<feature type="non-terminal residue" evidence="2">
    <location>
        <position position="1"/>
    </location>
</feature>
<name>A0ABQ9UGH6_SAGOE</name>
<evidence type="ECO:0000313" key="3">
    <source>
        <dbReference type="Proteomes" id="UP001266305"/>
    </source>
</evidence>
<accession>A0ABQ9UGH6</accession>
<reference evidence="2 3" key="1">
    <citation type="submission" date="2023-05" db="EMBL/GenBank/DDBJ databases">
        <title>B98-5 Cell Line De Novo Hybrid Assembly: An Optical Mapping Approach.</title>
        <authorList>
            <person name="Kananen K."/>
            <person name="Auerbach J.A."/>
            <person name="Kautto E."/>
            <person name="Blachly J.S."/>
        </authorList>
    </citation>
    <scope>NUCLEOTIDE SEQUENCE [LARGE SCALE GENOMIC DNA]</scope>
    <source>
        <strain evidence="2">B95-8</strain>
        <tissue evidence="2">Cell line</tissue>
    </source>
</reference>
<sequence length="193" mass="21157">NVLRSAPPCVSINAALIKFSLQITRKKRIKETVNKAGEGYGEARLNLSANRLIYFLSYSFRNGNNPVCLETLRSVPRGPDFSFGLRRSVVHRELKDSSQHVPSVPHSHPRLRTLVTKTLSAIHTFWTEGATAWAGGGDSAGGSWKRTPRGPVLQRREGAAGLRGRPSSELQRPPRRGPSQRLAEGRGPSLLCG</sequence>
<feature type="region of interest" description="Disordered" evidence="1">
    <location>
        <begin position="136"/>
        <end position="193"/>
    </location>
</feature>
<proteinExistence type="predicted"/>
<dbReference type="EMBL" id="JASSZA010000012">
    <property type="protein sequence ID" value="KAK2095835.1"/>
    <property type="molecule type" value="Genomic_DNA"/>
</dbReference>
<dbReference type="Proteomes" id="UP001266305">
    <property type="component" value="Unassembled WGS sequence"/>
</dbReference>